<evidence type="ECO:0000256" key="2">
    <source>
        <dbReference type="ARBA" id="ARBA00022649"/>
    </source>
</evidence>
<dbReference type="SUPFAM" id="SSF81301">
    <property type="entry name" value="Nucleotidyltransferase"/>
    <property type="match status" value="1"/>
</dbReference>
<dbReference type="GO" id="GO:0046872">
    <property type="term" value="F:metal ion binding"/>
    <property type="evidence" value="ECO:0007669"/>
    <property type="project" value="UniProtKB-KW"/>
</dbReference>
<dbReference type="STRING" id="266892.SAMN04488054_11124"/>
<evidence type="ECO:0000256" key="7">
    <source>
        <dbReference type="ARBA" id="ARBA00022840"/>
    </source>
</evidence>
<evidence type="ECO:0000256" key="1">
    <source>
        <dbReference type="ARBA" id="ARBA00001946"/>
    </source>
</evidence>
<keyword evidence="4" id="KW-0548">Nucleotidyltransferase</keyword>
<evidence type="ECO:0000256" key="9">
    <source>
        <dbReference type="ARBA" id="ARBA00038276"/>
    </source>
</evidence>
<evidence type="ECO:0000256" key="8">
    <source>
        <dbReference type="ARBA" id="ARBA00022842"/>
    </source>
</evidence>
<keyword evidence="3" id="KW-0808">Transferase</keyword>
<evidence type="ECO:0000313" key="11">
    <source>
        <dbReference type="EMBL" id="SFM00817.1"/>
    </source>
</evidence>
<evidence type="ECO:0000313" key="12">
    <source>
        <dbReference type="Proteomes" id="UP000199668"/>
    </source>
</evidence>
<protein>
    <recommendedName>
        <fullName evidence="10">Polymerase nucleotidyl transferase domain-containing protein</fullName>
    </recommendedName>
</protein>
<keyword evidence="8" id="KW-0460">Magnesium</keyword>
<dbReference type="Pfam" id="PF01909">
    <property type="entry name" value="NTP_transf_2"/>
    <property type="match status" value="1"/>
</dbReference>
<dbReference type="CDD" id="cd05403">
    <property type="entry name" value="NT_KNTase_like"/>
    <property type="match status" value="1"/>
</dbReference>
<sequence length="94" mass="10861">MLDDLQEKRDVVLEKAQEHGMKNVRVFGSVVRSEANSASDLDLLVDVEEGRSLFDLIRFKQDMEYLFNREVDVVTENAVHWRIKENVINGAVQL</sequence>
<accession>A0A1I4MCX3</accession>
<dbReference type="InterPro" id="IPR052038">
    <property type="entry name" value="Type-VII_TA_antitoxin"/>
</dbReference>
<keyword evidence="2" id="KW-1277">Toxin-antitoxin system</keyword>
<evidence type="ECO:0000256" key="6">
    <source>
        <dbReference type="ARBA" id="ARBA00022741"/>
    </source>
</evidence>
<keyword evidence="7" id="KW-0067">ATP-binding</keyword>
<keyword evidence="6" id="KW-0547">Nucleotide-binding</keyword>
<dbReference type="PANTHER" id="PTHR33571:SF12">
    <property type="entry name" value="BSL3053 PROTEIN"/>
    <property type="match status" value="1"/>
</dbReference>
<comment type="cofactor">
    <cofactor evidence="1">
        <name>Mg(2+)</name>
        <dbReference type="ChEBI" id="CHEBI:18420"/>
    </cofactor>
</comment>
<dbReference type="InterPro" id="IPR043519">
    <property type="entry name" value="NT_sf"/>
</dbReference>
<dbReference type="GO" id="GO:0016779">
    <property type="term" value="F:nucleotidyltransferase activity"/>
    <property type="evidence" value="ECO:0007669"/>
    <property type="project" value="UniProtKB-KW"/>
</dbReference>
<keyword evidence="5" id="KW-0479">Metal-binding</keyword>
<dbReference type="AlphaFoldDB" id="A0A1I4MCX3"/>
<gene>
    <name evidence="11" type="ORF">SAMN04488054_11124</name>
</gene>
<comment type="similarity">
    <text evidence="9">Belongs to the MntA antitoxin family.</text>
</comment>
<evidence type="ECO:0000256" key="5">
    <source>
        <dbReference type="ARBA" id="ARBA00022723"/>
    </source>
</evidence>
<dbReference type="GO" id="GO:0005524">
    <property type="term" value="F:ATP binding"/>
    <property type="evidence" value="ECO:0007669"/>
    <property type="project" value="UniProtKB-KW"/>
</dbReference>
<reference evidence="11 12" key="1">
    <citation type="submission" date="2016-10" db="EMBL/GenBank/DDBJ databases">
        <authorList>
            <person name="de Groot N.N."/>
        </authorList>
    </citation>
    <scope>NUCLEOTIDE SEQUENCE [LARGE SCALE GENOMIC DNA]</scope>
    <source>
        <strain evidence="11 12">CGMCC 1.6134</strain>
    </source>
</reference>
<dbReference type="Proteomes" id="UP000199668">
    <property type="component" value="Unassembled WGS sequence"/>
</dbReference>
<dbReference type="EMBL" id="FOTY01000011">
    <property type="protein sequence ID" value="SFM00817.1"/>
    <property type="molecule type" value="Genomic_DNA"/>
</dbReference>
<evidence type="ECO:0000256" key="3">
    <source>
        <dbReference type="ARBA" id="ARBA00022679"/>
    </source>
</evidence>
<keyword evidence="12" id="KW-1185">Reference proteome</keyword>
<evidence type="ECO:0000256" key="4">
    <source>
        <dbReference type="ARBA" id="ARBA00022695"/>
    </source>
</evidence>
<proteinExistence type="inferred from homology"/>
<organism evidence="11 12">
    <name type="scientific">Salibacterium qingdaonense</name>
    <dbReference type="NCBI Taxonomy" id="266892"/>
    <lineage>
        <taxon>Bacteria</taxon>
        <taxon>Bacillati</taxon>
        <taxon>Bacillota</taxon>
        <taxon>Bacilli</taxon>
        <taxon>Bacillales</taxon>
        <taxon>Bacillaceae</taxon>
    </lineage>
</organism>
<dbReference type="Gene3D" id="3.30.460.10">
    <property type="entry name" value="Beta Polymerase, domain 2"/>
    <property type="match status" value="1"/>
</dbReference>
<name>A0A1I4MCX3_9BACI</name>
<evidence type="ECO:0000259" key="10">
    <source>
        <dbReference type="Pfam" id="PF01909"/>
    </source>
</evidence>
<dbReference type="OrthoDB" id="9809668at2"/>
<dbReference type="PANTHER" id="PTHR33571">
    <property type="entry name" value="SSL8005 PROTEIN"/>
    <property type="match status" value="1"/>
</dbReference>
<dbReference type="InterPro" id="IPR002934">
    <property type="entry name" value="Polymerase_NTP_transf_dom"/>
</dbReference>
<dbReference type="RefSeq" id="WP_090926898.1">
    <property type="nucleotide sequence ID" value="NZ_FOTY01000011.1"/>
</dbReference>
<feature type="domain" description="Polymerase nucleotidyl transferase" evidence="10">
    <location>
        <begin position="14"/>
        <end position="90"/>
    </location>
</feature>